<feature type="domain" description="CUB" evidence="4">
    <location>
        <begin position="1"/>
        <end position="85"/>
    </location>
</feature>
<dbReference type="AlphaFoldDB" id="A0A2T7P3C0"/>
<keyword evidence="3" id="KW-0472">Membrane</keyword>
<feature type="domain" description="CUB" evidence="4">
    <location>
        <begin position="242"/>
        <end position="364"/>
    </location>
</feature>
<dbReference type="InterPro" id="IPR000859">
    <property type="entry name" value="CUB_dom"/>
</dbReference>
<keyword evidence="6" id="KW-1185">Reference proteome</keyword>
<evidence type="ECO:0000256" key="3">
    <source>
        <dbReference type="SAM" id="Phobius"/>
    </source>
</evidence>
<dbReference type="PANTHER" id="PTHR47537:SF6">
    <property type="entry name" value="CUB DOMAIN-CONTAINING PROTEIN"/>
    <property type="match status" value="1"/>
</dbReference>
<comment type="caution">
    <text evidence="2">Lacks conserved residue(s) required for the propagation of feature annotation.</text>
</comment>
<protein>
    <recommendedName>
        <fullName evidence="4">CUB domain-containing protein</fullName>
    </recommendedName>
</protein>
<dbReference type="Gene3D" id="2.60.120.290">
    <property type="entry name" value="Spermadhesin, CUB domain"/>
    <property type="match status" value="4"/>
</dbReference>
<feature type="transmembrane region" description="Helical" evidence="3">
    <location>
        <begin position="479"/>
        <end position="502"/>
    </location>
</feature>
<dbReference type="SMART" id="SM00192">
    <property type="entry name" value="LDLa"/>
    <property type="match status" value="1"/>
</dbReference>
<dbReference type="SUPFAM" id="SSF49854">
    <property type="entry name" value="Spermadhesin, CUB domain"/>
    <property type="match status" value="4"/>
</dbReference>
<dbReference type="OrthoDB" id="6022136at2759"/>
<dbReference type="InterPro" id="IPR035914">
    <property type="entry name" value="Sperma_CUB_dom_sf"/>
</dbReference>
<dbReference type="InterPro" id="IPR053207">
    <property type="entry name" value="Non-NMDA_GluR_Accessory"/>
</dbReference>
<evidence type="ECO:0000256" key="1">
    <source>
        <dbReference type="ARBA" id="ARBA00023157"/>
    </source>
</evidence>
<evidence type="ECO:0000256" key="2">
    <source>
        <dbReference type="PROSITE-ProRule" id="PRU00059"/>
    </source>
</evidence>
<keyword evidence="3" id="KW-1133">Transmembrane helix</keyword>
<dbReference type="CDD" id="cd00041">
    <property type="entry name" value="CUB"/>
    <property type="match status" value="3"/>
</dbReference>
<dbReference type="EMBL" id="PZQS01000006">
    <property type="protein sequence ID" value="PVD27911.1"/>
    <property type="molecule type" value="Genomic_DNA"/>
</dbReference>
<keyword evidence="3" id="KW-0812">Transmembrane</keyword>
<comment type="caution">
    <text evidence="5">The sequence shown here is derived from an EMBL/GenBank/DDBJ whole genome shotgun (WGS) entry which is preliminary data.</text>
</comment>
<dbReference type="Pfam" id="PF00431">
    <property type="entry name" value="CUB"/>
    <property type="match status" value="4"/>
</dbReference>
<dbReference type="Proteomes" id="UP000245119">
    <property type="component" value="Linkage Group LG6"/>
</dbReference>
<sequence>MVIGKYRFCPFDFVKIYDGYTKEAPVIGTFCGNYNSSTVLYSTAEALHVEFVTGQGRVLFGKPVMDQEADFKFERKGFNITYEFSDQFVDLGFITVEASHILGTLCDQRIMSRKESNGSIFSPKYPKPFPEGIVCHYYLDGMMDHQNLEKVRVTFTDFSIPGNMPYCAIGYIGQLRDRLSDRGDVEEKFCGIIRPPTLLSNGPRMILALNTHGAMRGGHFVAHYKFITDYDIEGKPIVDGECKFLYESSKMKTGEFNSPRHPARYPNNTDCEYILVPLQGEVLIINFEVFILPDSQSGDPDCTRADYVAIYEAIGRRNNYTLTEKYCDKDVFPSPYATSNEVKVIFHSNEVESSVGFKATYSFVPTSELQDRCRANQISGQGTGDVITSPLYPRKYRALTVCEWTIRASRSFNKILVELPDLNMEGFSNQNCLGFECSKNKYCIAESLKCNKQPNCGTGDTSDESAECMYGPKSGGFQILHIAIGTSISSFFCIILLICGFYHRRKFRTERAPPDHDHVEVRYVSAPTGCNTTDRLLMEERADQNNARVTDSPRCQKVSMV</sequence>
<name>A0A2T7P3C0_POMCA</name>
<dbReference type="SMART" id="SM00042">
    <property type="entry name" value="CUB"/>
    <property type="match status" value="2"/>
</dbReference>
<dbReference type="STRING" id="400727.A0A2T7P3C0"/>
<evidence type="ECO:0000259" key="4">
    <source>
        <dbReference type="PROSITE" id="PS01180"/>
    </source>
</evidence>
<dbReference type="PROSITE" id="PS01180">
    <property type="entry name" value="CUB"/>
    <property type="match status" value="4"/>
</dbReference>
<gene>
    <name evidence="5" type="ORF">C0Q70_10486</name>
</gene>
<organism evidence="5 6">
    <name type="scientific">Pomacea canaliculata</name>
    <name type="common">Golden apple snail</name>
    <dbReference type="NCBI Taxonomy" id="400727"/>
    <lineage>
        <taxon>Eukaryota</taxon>
        <taxon>Metazoa</taxon>
        <taxon>Spiralia</taxon>
        <taxon>Lophotrochozoa</taxon>
        <taxon>Mollusca</taxon>
        <taxon>Gastropoda</taxon>
        <taxon>Caenogastropoda</taxon>
        <taxon>Architaenioglossa</taxon>
        <taxon>Ampullarioidea</taxon>
        <taxon>Ampullariidae</taxon>
        <taxon>Pomacea</taxon>
    </lineage>
</organism>
<reference evidence="5 6" key="1">
    <citation type="submission" date="2018-04" db="EMBL/GenBank/DDBJ databases">
        <title>The genome of golden apple snail Pomacea canaliculata provides insight into stress tolerance and invasive adaptation.</title>
        <authorList>
            <person name="Liu C."/>
            <person name="Liu B."/>
            <person name="Ren Y."/>
            <person name="Zhang Y."/>
            <person name="Wang H."/>
            <person name="Li S."/>
            <person name="Jiang F."/>
            <person name="Yin L."/>
            <person name="Zhang G."/>
            <person name="Qian W."/>
            <person name="Fan W."/>
        </authorList>
    </citation>
    <scope>NUCLEOTIDE SEQUENCE [LARGE SCALE GENOMIC DNA]</scope>
    <source>
        <strain evidence="5">SZHN2017</strain>
        <tissue evidence="5">Muscle</tissue>
    </source>
</reference>
<evidence type="ECO:0000313" key="6">
    <source>
        <dbReference type="Proteomes" id="UP000245119"/>
    </source>
</evidence>
<dbReference type="PANTHER" id="PTHR47537">
    <property type="entry name" value="CUBILIN"/>
    <property type="match status" value="1"/>
</dbReference>
<feature type="domain" description="CUB" evidence="4">
    <location>
        <begin position="106"/>
        <end position="227"/>
    </location>
</feature>
<evidence type="ECO:0000313" key="5">
    <source>
        <dbReference type="EMBL" id="PVD27911.1"/>
    </source>
</evidence>
<dbReference type="InterPro" id="IPR002172">
    <property type="entry name" value="LDrepeatLR_classA_rpt"/>
</dbReference>
<feature type="domain" description="CUB" evidence="4">
    <location>
        <begin position="373"/>
        <end position="457"/>
    </location>
</feature>
<accession>A0A2T7P3C0</accession>
<proteinExistence type="predicted"/>
<keyword evidence="1" id="KW-1015">Disulfide bond</keyword>
<dbReference type="GO" id="GO:0005886">
    <property type="term" value="C:plasma membrane"/>
    <property type="evidence" value="ECO:0007669"/>
    <property type="project" value="TreeGrafter"/>
</dbReference>